<organism evidence="1 2">
    <name type="scientific">Paramecium pentaurelia</name>
    <dbReference type="NCBI Taxonomy" id="43138"/>
    <lineage>
        <taxon>Eukaryota</taxon>
        <taxon>Sar</taxon>
        <taxon>Alveolata</taxon>
        <taxon>Ciliophora</taxon>
        <taxon>Intramacronucleata</taxon>
        <taxon>Oligohymenophorea</taxon>
        <taxon>Peniculida</taxon>
        <taxon>Parameciidae</taxon>
        <taxon>Paramecium</taxon>
    </lineage>
</organism>
<reference evidence="1" key="1">
    <citation type="submission" date="2021-01" db="EMBL/GenBank/DDBJ databases">
        <authorList>
            <consortium name="Genoscope - CEA"/>
            <person name="William W."/>
        </authorList>
    </citation>
    <scope>NUCLEOTIDE SEQUENCE</scope>
</reference>
<dbReference type="AlphaFoldDB" id="A0A8S1Y4R6"/>
<protein>
    <submittedName>
        <fullName evidence="1">Uncharacterized protein</fullName>
    </submittedName>
</protein>
<name>A0A8S1Y4R6_9CILI</name>
<keyword evidence="2" id="KW-1185">Reference proteome</keyword>
<gene>
    <name evidence="1" type="ORF">PPENT_87.1.T1490037</name>
</gene>
<dbReference type="Proteomes" id="UP000689195">
    <property type="component" value="Unassembled WGS sequence"/>
</dbReference>
<proteinExistence type="predicted"/>
<accession>A0A8S1Y4R6</accession>
<evidence type="ECO:0000313" key="1">
    <source>
        <dbReference type="EMBL" id="CAD8207928.1"/>
    </source>
</evidence>
<evidence type="ECO:0000313" key="2">
    <source>
        <dbReference type="Proteomes" id="UP000689195"/>
    </source>
</evidence>
<dbReference type="EMBL" id="CAJJDO010000149">
    <property type="protein sequence ID" value="CAD8207928.1"/>
    <property type="molecule type" value="Genomic_DNA"/>
</dbReference>
<comment type="caution">
    <text evidence="1">The sequence shown here is derived from an EMBL/GenBank/DDBJ whole genome shotgun (WGS) entry which is preliminary data.</text>
</comment>
<sequence length="68" mass="8285">MLLIQEDQINILFIIYSIVRISNNLDRQDSLEYLIELVEKLYQYTDVVNYQQYKIIVFNQIENITQQQ</sequence>